<dbReference type="SUPFAM" id="SSF46689">
    <property type="entry name" value="Homeodomain-like"/>
    <property type="match status" value="1"/>
</dbReference>
<organism evidence="1 2">
    <name type="scientific">Pseudofrankia asymbiotica</name>
    <dbReference type="NCBI Taxonomy" id="1834516"/>
    <lineage>
        <taxon>Bacteria</taxon>
        <taxon>Bacillati</taxon>
        <taxon>Actinomycetota</taxon>
        <taxon>Actinomycetes</taxon>
        <taxon>Frankiales</taxon>
        <taxon>Frankiaceae</taxon>
        <taxon>Pseudofrankia</taxon>
    </lineage>
</organism>
<name>A0A1V2II90_9ACTN</name>
<evidence type="ECO:0000313" key="2">
    <source>
        <dbReference type="Proteomes" id="UP000188929"/>
    </source>
</evidence>
<keyword evidence="2" id="KW-1185">Reference proteome</keyword>
<comment type="caution">
    <text evidence="1">The sequence shown here is derived from an EMBL/GenBank/DDBJ whole genome shotgun (WGS) entry which is preliminary data.</text>
</comment>
<proteinExistence type="predicted"/>
<dbReference type="EMBL" id="MOMC01000008">
    <property type="protein sequence ID" value="ONH32922.1"/>
    <property type="molecule type" value="Genomic_DNA"/>
</dbReference>
<gene>
    <name evidence="1" type="ORF">BL253_03025</name>
</gene>
<dbReference type="Gene3D" id="1.10.357.10">
    <property type="entry name" value="Tetracycline Repressor, domain 2"/>
    <property type="match status" value="1"/>
</dbReference>
<reference evidence="2" key="1">
    <citation type="submission" date="2016-10" db="EMBL/GenBank/DDBJ databases">
        <title>Frankia sp. NRRL B-16386 Genome sequencing.</title>
        <authorList>
            <person name="Ghodhbane-Gtari F."/>
            <person name="Swanson E."/>
            <person name="Gueddou A."/>
            <person name="Hezbri K."/>
            <person name="Ktari K."/>
            <person name="Nouioui I."/>
            <person name="Morris K."/>
            <person name="Simpson S."/>
            <person name="Abebe-Akele F."/>
            <person name="Thomas K."/>
            <person name="Gtari M."/>
            <person name="Tisa L.S."/>
        </authorList>
    </citation>
    <scope>NUCLEOTIDE SEQUENCE [LARGE SCALE GENOMIC DNA]</scope>
    <source>
        <strain evidence="2">NRRL B-16386</strain>
    </source>
</reference>
<sequence length="239" mass="25415">MTESIEPPSVAVSSAHAHASRSQDARLRLLLSAERLYAENGLEAVSLRHICRAAGNGNNNAVQYHFGGERGLLEAIVSYRVPPLDQRRAELLGAARATADPLGVRELMDVLMRPLAEEARRPGSHYVGFLGRFASHPPERHPWWVGGAPAGPVGHEVSMAILDRLAAVPEPLRGLRLRHVVSLCLPALAGYGQSPTGGAPRGSADARDVVPYDLYVTDLFDIAAAALTAPLSSGADSSQ</sequence>
<dbReference type="InterPro" id="IPR009057">
    <property type="entry name" value="Homeodomain-like_sf"/>
</dbReference>
<dbReference type="Proteomes" id="UP000188929">
    <property type="component" value="Unassembled WGS sequence"/>
</dbReference>
<evidence type="ECO:0000313" key="1">
    <source>
        <dbReference type="EMBL" id="ONH32922.1"/>
    </source>
</evidence>
<accession>A0A1V2II90</accession>
<dbReference type="AlphaFoldDB" id="A0A1V2II90"/>
<protein>
    <submittedName>
        <fullName evidence="1">TetR family transcriptional regulator</fullName>
    </submittedName>
</protein>